<dbReference type="Pfam" id="PF02163">
    <property type="entry name" value="Peptidase_M50"/>
    <property type="match status" value="1"/>
</dbReference>
<keyword evidence="16" id="KW-1185">Reference proteome</keyword>
<proteinExistence type="inferred from homology"/>
<dbReference type="InterPro" id="IPR052348">
    <property type="entry name" value="Metallopeptidase_M50B"/>
</dbReference>
<dbReference type="PANTHER" id="PTHR35864">
    <property type="entry name" value="ZINC METALLOPROTEASE MJ0611-RELATED"/>
    <property type="match status" value="1"/>
</dbReference>
<keyword evidence="12 13" id="KW-0472">Membrane</keyword>
<comment type="subcellular location">
    <subcellularLocation>
        <location evidence="2">Cell membrane</location>
        <topology evidence="2">Multi-pass membrane protein</topology>
    </subcellularLocation>
</comment>
<evidence type="ECO:0000256" key="5">
    <source>
        <dbReference type="ARBA" id="ARBA00022670"/>
    </source>
</evidence>
<feature type="transmembrane region" description="Helical" evidence="13">
    <location>
        <begin position="6"/>
        <end position="32"/>
    </location>
</feature>
<gene>
    <name evidence="15" type="ordered locus">F7308_1868</name>
</gene>
<protein>
    <submittedName>
        <fullName evidence="15">Membrane protein</fullName>
    </submittedName>
</protein>
<keyword evidence="4" id="KW-1003">Cell membrane</keyword>
<feature type="transmembrane region" description="Helical" evidence="13">
    <location>
        <begin position="133"/>
        <end position="152"/>
    </location>
</feature>
<dbReference type="InterPro" id="IPR044537">
    <property type="entry name" value="Rip2-like"/>
</dbReference>
<dbReference type="Proteomes" id="UP000000490">
    <property type="component" value="Chromosome"/>
</dbReference>
<evidence type="ECO:0000256" key="12">
    <source>
        <dbReference type="ARBA" id="ARBA00023136"/>
    </source>
</evidence>
<dbReference type="RefSeq" id="WP_013923619.1">
    <property type="nucleotide sequence ID" value="NC_015696.1"/>
</dbReference>
<dbReference type="CDD" id="cd06158">
    <property type="entry name" value="S2P-M50_like_1"/>
    <property type="match status" value="1"/>
</dbReference>
<keyword evidence="8" id="KW-0378">Hydrolase</keyword>
<evidence type="ECO:0000313" key="16">
    <source>
        <dbReference type="Proteomes" id="UP000000490"/>
    </source>
</evidence>
<evidence type="ECO:0000256" key="10">
    <source>
        <dbReference type="ARBA" id="ARBA00022989"/>
    </source>
</evidence>
<evidence type="ECO:0000259" key="14">
    <source>
        <dbReference type="Pfam" id="PF02163"/>
    </source>
</evidence>
<comment type="similarity">
    <text evidence="3">Belongs to the peptidase M50B family.</text>
</comment>
<name>A0ABM5MC05_FRAST</name>
<evidence type="ECO:0000256" key="11">
    <source>
        <dbReference type="ARBA" id="ARBA00023049"/>
    </source>
</evidence>
<feature type="transmembrane region" description="Helical" evidence="13">
    <location>
        <begin position="179"/>
        <end position="199"/>
    </location>
</feature>
<comment type="cofactor">
    <cofactor evidence="1">
        <name>Zn(2+)</name>
        <dbReference type="ChEBI" id="CHEBI:29105"/>
    </cofactor>
</comment>
<dbReference type="EMBL" id="CP002872">
    <property type="protein sequence ID" value="AEI36792.1"/>
    <property type="molecule type" value="Genomic_DNA"/>
</dbReference>
<reference evidence="15" key="1">
    <citation type="submission" date="2011-05" db="EMBL/GenBank/DDBJ databases">
        <authorList>
            <person name="Kuske C.R."/>
            <person name="Challacombe J.F."/>
            <person name="Siddaramappa S."/>
            <person name="Petersen J.M."/>
            <person name="Bruce D.C."/>
        </authorList>
    </citation>
    <scope>NUCLEOTIDE SEQUENCE</scope>
    <source>
        <strain evidence="15">TX077308</strain>
    </source>
</reference>
<evidence type="ECO:0000256" key="13">
    <source>
        <dbReference type="SAM" id="Phobius"/>
    </source>
</evidence>
<evidence type="ECO:0000256" key="6">
    <source>
        <dbReference type="ARBA" id="ARBA00022692"/>
    </source>
</evidence>
<dbReference type="InterPro" id="IPR008915">
    <property type="entry name" value="Peptidase_M50"/>
</dbReference>
<sequence length="219" mass="24274">MDLNHILITSLMAIIPLVFAITIHEAAHGYIAKYRGDNTAYKLGRVSLNPVSHIDLIGTIIVPGLMLIGSLASGFPFIFGWAKPVPINYSNLKNPRLDIALVAIAGPLANFLMAIIWAIIAKYITSYPYIQGMAFYGVMINIVLMILNLLPIPPLDGSKIVASFLPKAIAYKYSNLQKYGFYILFALVLIPFNGSNLLFTIMKPFINIIINIIQLIIFY</sequence>
<organism evidence="15 16">
    <name type="scientific">Francisella salina</name>
    <dbReference type="NCBI Taxonomy" id="573569"/>
    <lineage>
        <taxon>Bacteria</taxon>
        <taxon>Pseudomonadati</taxon>
        <taxon>Pseudomonadota</taxon>
        <taxon>Gammaproteobacteria</taxon>
        <taxon>Thiotrichales</taxon>
        <taxon>Francisellaceae</taxon>
        <taxon>Francisella</taxon>
    </lineage>
</organism>
<evidence type="ECO:0000256" key="7">
    <source>
        <dbReference type="ARBA" id="ARBA00022723"/>
    </source>
</evidence>
<feature type="transmembrane region" description="Helical" evidence="13">
    <location>
        <begin position="99"/>
        <end position="121"/>
    </location>
</feature>
<keyword evidence="11" id="KW-0482">Metalloprotease</keyword>
<evidence type="ECO:0000256" key="2">
    <source>
        <dbReference type="ARBA" id="ARBA00004651"/>
    </source>
</evidence>
<keyword evidence="7" id="KW-0479">Metal-binding</keyword>
<keyword evidence="5" id="KW-0645">Protease</keyword>
<keyword evidence="6 13" id="KW-0812">Transmembrane</keyword>
<evidence type="ECO:0000256" key="1">
    <source>
        <dbReference type="ARBA" id="ARBA00001947"/>
    </source>
</evidence>
<evidence type="ECO:0000313" key="15">
    <source>
        <dbReference type="EMBL" id="AEI36792.1"/>
    </source>
</evidence>
<keyword evidence="9" id="KW-0862">Zinc</keyword>
<evidence type="ECO:0000256" key="9">
    <source>
        <dbReference type="ARBA" id="ARBA00022833"/>
    </source>
</evidence>
<evidence type="ECO:0000256" key="3">
    <source>
        <dbReference type="ARBA" id="ARBA00007931"/>
    </source>
</evidence>
<feature type="transmembrane region" description="Helical" evidence="13">
    <location>
        <begin position="53"/>
        <end position="79"/>
    </location>
</feature>
<feature type="domain" description="Peptidase M50" evidence="14">
    <location>
        <begin position="134"/>
        <end position="190"/>
    </location>
</feature>
<dbReference type="PANTHER" id="PTHR35864:SF1">
    <property type="entry name" value="ZINC METALLOPROTEASE YWHC-RELATED"/>
    <property type="match status" value="1"/>
</dbReference>
<keyword evidence="10 13" id="KW-1133">Transmembrane helix</keyword>
<evidence type="ECO:0000256" key="4">
    <source>
        <dbReference type="ARBA" id="ARBA00022475"/>
    </source>
</evidence>
<evidence type="ECO:0000256" key="8">
    <source>
        <dbReference type="ARBA" id="ARBA00022801"/>
    </source>
</evidence>
<accession>A0ABM5MC05</accession>